<dbReference type="PANTHER" id="PTHR44757">
    <property type="entry name" value="DIGUANYLATE CYCLASE DGCP"/>
    <property type="match status" value="1"/>
</dbReference>
<dbReference type="RefSeq" id="WP_145772018.1">
    <property type="nucleotide sequence ID" value="NZ_LR778301.1"/>
</dbReference>
<dbReference type="SUPFAM" id="SSF55073">
    <property type="entry name" value="Nucleotide cyclase"/>
    <property type="match status" value="1"/>
</dbReference>
<protein>
    <submittedName>
        <fullName evidence="1">Diguanylate cyclase (GGDEF) domain-containing protein</fullName>
    </submittedName>
</protein>
<dbReference type="CDD" id="cd17569">
    <property type="entry name" value="REC_HupR-like"/>
    <property type="match status" value="1"/>
</dbReference>
<keyword evidence="2" id="KW-1185">Reference proteome</keyword>
<dbReference type="InterPro" id="IPR000700">
    <property type="entry name" value="PAS-assoc_C"/>
</dbReference>
<dbReference type="InterPro" id="IPR035965">
    <property type="entry name" value="PAS-like_dom_sf"/>
</dbReference>
<proteinExistence type="predicted"/>
<dbReference type="PROSITE" id="PS50112">
    <property type="entry name" value="PAS"/>
    <property type="match status" value="1"/>
</dbReference>
<dbReference type="CDD" id="cd01949">
    <property type="entry name" value="GGDEF"/>
    <property type="match status" value="1"/>
</dbReference>
<evidence type="ECO:0000313" key="1">
    <source>
        <dbReference type="EMBL" id="CAB1371026.1"/>
    </source>
</evidence>
<dbReference type="InterPro" id="IPR000160">
    <property type="entry name" value="GGDEF_dom"/>
</dbReference>
<dbReference type="PROSITE" id="PS50883">
    <property type="entry name" value="EAL"/>
    <property type="match status" value="1"/>
</dbReference>
<dbReference type="PROSITE" id="PS50887">
    <property type="entry name" value="GGDEF"/>
    <property type="match status" value="1"/>
</dbReference>
<dbReference type="Pfam" id="PF00990">
    <property type="entry name" value="GGDEF"/>
    <property type="match status" value="1"/>
</dbReference>
<dbReference type="CDD" id="cd00130">
    <property type="entry name" value="PAS"/>
    <property type="match status" value="1"/>
</dbReference>
<accession>A0A6S6YEP1</accession>
<sequence length="850" mass="94314">MVMDRENSAPGSDPGSSHRLREQFSLLADNMPESFWLIDVAERRVAYVNPAYETIWGARPEELLQDRFSWLNYIHPDDRDRIRSVVVQNPYGGIDEQIRIIRPDGELRWLRLRSFTVGEGDRPHTIAGIAYDITPAVLAEAHIQHLSHFDSVTGLPNRTLFLERLHDALGRSRRHKQPMALATLAIDRFKLQSDNWGYATSDRILAALGRRLHDTLRDEDILGCLGEDHFAMILAEVGDVAHISHAVRRLLEAVAAPLELDGQRHQITASMGVAMFPDDGDDGEALLHGAELALLRALEKGPGSLEFNVPELNERARACQRLEAELHQALAQGEFLLHYQPKVSCQHGRIVALEALIRWQHPQRGLLTPTDFFAALEQTGLVIPVGNWVLRTACVQMKTWMAQGMAPVPVTVNLSARQLRRELVAEVEGILAETGLPAHQLELELTESMLMENAEETAMILGQVKTLGVRLSVGNFGTGYSSLGYLRRFPIDSLKVGRAFVTDIIADPGDASITRAIIDMAHALHLKVAAVGVETEGQLGLLIANHCDEIQGYYFSRPLPADEALCMLTEDRGLTQQDLRQSKREPTLLLVDDEENILSALRRLLRREGYRVLTASSGGEGLDVLARNEVDVIVSDQRMPGMTGVEFLRRVKDLYPQTVRLVLSGYTELQSVTSAINEGAIYKFLTKPWDDEQLLANIREAFRRKSLSDENLRLAEEVRTANRSLAESNARLQALLSEKGHEVRRDETILDVLHEALQVLPWPLLGLDDNDMVAVANGEAEALLGSGSLLLGARVADFFPPEVLAFLHGDATACQTLTVRGGVYRVLCRPMGRSSGSRGTIVLLCPQGVD</sequence>
<dbReference type="Gene3D" id="3.20.20.450">
    <property type="entry name" value="EAL domain"/>
    <property type="match status" value="1"/>
</dbReference>
<dbReference type="EMBL" id="LR778301">
    <property type="protein sequence ID" value="CAB1371026.1"/>
    <property type="molecule type" value="Genomic_DNA"/>
</dbReference>
<dbReference type="Gene3D" id="3.30.70.270">
    <property type="match status" value="1"/>
</dbReference>
<dbReference type="SMART" id="SM00091">
    <property type="entry name" value="PAS"/>
    <property type="match status" value="2"/>
</dbReference>
<organism evidence="1 2">
    <name type="scientific">Denitratisoma oestradiolicum</name>
    <dbReference type="NCBI Taxonomy" id="311182"/>
    <lineage>
        <taxon>Bacteria</taxon>
        <taxon>Pseudomonadati</taxon>
        <taxon>Pseudomonadota</taxon>
        <taxon>Betaproteobacteria</taxon>
        <taxon>Nitrosomonadales</taxon>
        <taxon>Sterolibacteriaceae</taxon>
        <taxon>Denitratisoma</taxon>
    </lineage>
</organism>
<dbReference type="SUPFAM" id="SSF141868">
    <property type="entry name" value="EAL domain-like"/>
    <property type="match status" value="1"/>
</dbReference>
<dbReference type="InterPro" id="IPR013655">
    <property type="entry name" value="PAS_fold_3"/>
</dbReference>
<dbReference type="Pfam" id="PF00072">
    <property type="entry name" value="Response_reg"/>
    <property type="match status" value="1"/>
</dbReference>
<dbReference type="PROSITE" id="PS50113">
    <property type="entry name" value="PAC"/>
    <property type="match status" value="1"/>
</dbReference>
<dbReference type="OrthoDB" id="9763857at2"/>
<dbReference type="InterPro" id="IPR029787">
    <property type="entry name" value="Nucleotide_cyclase"/>
</dbReference>
<dbReference type="SMART" id="SM00448">
    <property type="entry name" value="REC"/>
    <property type="match status" value="1"/>
</dbReference>
<dbReference type="SMART" id="SM00267">
    <property type="entry name" value="GGDEF"/>
    <property type="match status" value="1"/>
</dbReference>
<dbReference type="GO" id="GO:0000160">
    <property type="term" value="P:phosphorelay signal transduction system"/>
    <property type="evidence" value="ECO:0007669"/>
    <property type="project" value="InterPro"/>
</dbReference>
<dbReference type="InterPro" id="IPR000014">
    <property type="entry name" value="PAS"/>
</dbReference>
<dbReference type="PROSITE" id="PS50110">
    <property type="entry name" value="RESPONSE_REGULATORY"/>
    <property type="match status" value="1"/>
</dbReference>
<dbReference type="CDD" id="cd01948">
    <property type="entry name" value="EAL"/>
    <property type="match status" value="1"/>
</dbReference>
<dbReference type="KEGG" id="doe:DENOEST_3872"/>
<gene>
    <name evidence="1" type="ORF">DENOEST_3872</name>
</gene>
<dbReference type="NCBIfam" id="TIGR00229">
    <property type="entry name" value="sensory_box"/>
    <property type="match status" value="1"/>
</dbReference>
<dbReference type="Pfam" id="PF08447">
    <property type="entry name" value="PAS_3"/>
    <property type="match status" value="1"/>
</dbReference>
<dbReference type="InterPro" id="IPR035919">
    <property type="entry name" value="EAL_sf"/>
</dbReference>
<dbReference type="SMART" id="SM00052">
    <property type="entry name" value="EAL"/>
    <property type="match status" value="1"/>
</dbReference>
<dbReference type="AlphaFoldDB" id="A0A6S6YEP1"/>
<name>A0A6S6YEP1_9PROT</name>
<dbReference type="PANTHER" id="PTHR44757:SF2">
    <property type="entry name" value="BIOFILM ARCHITECTURE MAINTENANCE PROTEIN MBAA"/>
    <property type="match status" value="1"/>
</dbReference>
<dbReference type="NCBIfam" id="TIGR00254">
    <property type="entry name" value="GGDEF"/>
    <property type="match status" value="1"/>
</dbReference>
<dbReference type="Proteomes" id="UP000515733">
    <property type="component" value="Chromosome"/>
</dbReference>
<dbReference type="InterPro" id="IPR001789">
    <property type="entry name" value="Sig_transdc_resp-reg_receiver"/>
</dbReference>
<dbReference type="InterPro" id="IPR043128">
    <property type="entry name" value="Rev_trsase/Diguanyl_cyclase"/>
</dbReference>
<dbReference type="Pfam" id="PF00563">
    <property type="entry name" value="EAL"/>
    <property type="match status" value="1"/>
</dbReference>
<dbReference type="InterPro" id="IPR052155">
    <property type="entry name" value="Biofilm_reg_signaling"/>
</dbReference>
<dbReference type="Gene3D" id="3.40.50.2300">
    <property type="match status" value="1"/>
</dbReference>
<dbReference type="Gene3D" id="3.30.450.20">
    <property type="entry name" value="PAS domain"/>
    <property type="match status" value="1"/>
</dbReference>
<dbReference type="InterPro" id="IPR011006">
    <property type="entry name" value="CheY-like_superfamily"/>
</dbReference>
<dbReference type="InterPro" id="IPR001633">
    <property type="entry name" value="EAL_dom"/>
</dbReference>
<evidence type="ECO:0000313" key="2">
    <source>
        <dbReference type="Proteomes" id="UP000515733"/>
    </source>
</evidence>
<reference evidence="1 2" key="1">
    <citation type="submission" date="2020-03" db="EMBL/GenBank/DDBJ databases">
        <authorList>
            <consortium name="Genoscope - CEA"/>
            <person name="William W."/>
        </authorList>
    </citation>
    <scope>NUCLEOTIDE SEQUENCE [LARGE SCALE GENOMIC DNA]</scope>
    <source>
        <strain evidence="2">DSM 16959</strain>
    </source>
</reference>
<dbReference type="SUPFAM" id="SSF55785">
    <property type="entry name" value="PYP-like sensor domain (PAS domain)"/>
    <property type="match status" value="1"/>
</dbReference>
<dbReference type="SUPFAM" id="SSF52172">
    <property type="entry name" value="CheY-like"/>
    <property type="match status" value="1"/>
</dbReference>